<dbReference type="Proteomes" id="UP000790709">
    <property type="component" value="Unassembled WGS sequence"/>
</dbReference>
<dbReference type="EMBL" id="MU266375">
    <property type="protein sequence ID" value="KAH7926917.1"/>
    <property type="molecule type" value="Genomic_DNA"/>
</dbReference>
<evidence type="ECO:0000313" key="2">
    <source>
        <dbReference type="Proteomes" id="UP000790709"/>
    </source>
</evidence>
<comment type="caution">
    <text evidence="1">The sequence shown here is derived from an EMBL/GenBank/DDBJ whole genome shotgun (WGS) entry which is preliminary data.</text>
</comment>
<organism evidence="1 2">
    <name type="scientific">Leucogyrophana mollusca</name>
    <dbReference type="NCBI Taxonomy" id="85980"/>
    <lineage>
        <taxon>Eukaryota</taxon>
        <taxon>Fungi</taxon>
        <taxon>Dikarya</taxon>
        <taxon>Basidiomycota</taxon>
        <taxon>Agaricomycotina</taxon>
        <taxon>Agaricomycetes</taxon>
        <taxon>Agaricomycetidae</taxon>
        <taxon>Boletales</taxon>
        <taxon>Boletales incertae sedis</taxon>
        <taxon>Leucogyrophana</taxon>
    </lineage>
</organism>
<accession>A0ACB8BN37</accession>
<name>A0ACB8BN37_9AGAM</name>
<gene>
    <name evidence="1" type="ORF">BV22DRAFT_320853</name>
</gene>
<evidence type="ECO:0000313" key="1">
    <source>
        <dbReference type="EMBL" id="KAH7926917.1"/>
    </source>
</evidence>
<protein>
    <submittedName>
        <fullName evidence="1">Uncharacterized protein</fullName>
    </submittedName>
</protein>
<proteinExistence type="predicted"/>
<sequence>MARGNRCRSSSHGTRSSRRPIHGSRTAFADKWGLSLCTTPSHTSFIPYSAPIRPSWRDNTVEGDVDLLVFYTEVDEFEKSDTQERLQRFSDTYGGEMTPVIIVLTEIDDKKSLDDWRKRLLDPQPGSTVVTNATFTCYPRDGSAKESRTGQRLMRLIDERCLDTIASKVDGALKWTKFLKKTFSSSKTSQRGG</sequence>
<reference evidence="1" key="1">
    <citation type="journal article" date="2021" name="New Phytol.">
        <title>Evolutionary innovations through gain and loss of genes in the ectomycorrhizal Boletales.</title>
        <authorList>
            <person name="Wu G."/>
            <person name="Miyauchi S."/>
            <person name="Morin E."/>
            <person name="Kuo A."/>
            <person name="Drula E."/>
            <person name="Varga T."/>
            <person name="Kohler A."/>
            <person name="Feng B."/>
            <person name="Cao Y."/>
            <person name="Lipzen A."/>
            <person name="Daum C."/>
            <person name="Hundley H."/>
            <person name="Pangilinan J."/>
            <person name="Johnson J."/>
            <person name="Barry K."/>
            <person name="LaButti K."/>
            <person name="Ng V."/>
            <person name="Ahrendt S."/>
            <person name="Min B."/>
            <person name="Choi I.G."/>
            <person name="Park H."/>
            <person name="Plett J.M."/>
            <person name="Magnuson J."/>
            <person name="Spatafora J.W."/>
            <person name="Nagy L.G."/>
            <person name="Henrissat B."/>
            <person name="Grigoriev I.V."/>
            <person name="Yang Z.L."/>
            <person name="Xu J."/>
            <person name="Martin F.M."/>
        </authorList>
    </citation>
    <scope>NUCLEOTIDE SEQUENCE</scope>
    <source>
        <strain evidence="1">KUC20120723A-06</strain>
    </source>
</reference>
<keyword evidence="2" id="KW-1185">Reference proteome</keyword>